<reference evidence="1 2" key="1">
    <citation type="submission" date="2020-08" db="EMBL/GenBank/DDBJ databases">
        <title>Genomic Encyclopedia of Type Strains, Phase IV (KMG-V): Genome sequencing to study the core and pangenomes of soil and plant-associated prokaryotes.</title>
        <authorList>
            <person name="Whitman W."/>
        </authorList>
    </citation>
    <scope>NUCLEOTIDE SEQUENCE [LARGE SCALE GENOMIC DNA]</scope>
    <source>
        <strain evidence="1 2">X5P3</strain>
    </source>
</reference>
<evidence type="ECO:0000313" key="2">
    <source>
        <dbReference type="Proteomes" id="UP000584867"/>
    </source>
</evidence>
<organism evidence="1 2">
    <name type="scientific">Granulicella mallensis</name>
    <dbReference type="NCBI Taxonomy" id="940614"/>
    <lineage>
        <taxon>Bacteria</taxon>
        <taxon>Pseudomonadati</taxon>
        <taxon>Acidobacteriota</taxon>
        <taxon>Terriglobia</taxon>
        <taxon>Terriglobales</taxon>
        <taxon>Acidobacteriaceae</taxon>
        <taxon>Granulicella</taxon>
    </lineage>
</organism>
<evidence type="ECO:0000313" key="1">
    <source>
        <dbReference type="EMBL" id="MBB5066314.1"/>
    </source>
</evidence>
<protein>
    <submittedName>
        <fullName evidence="1">Uncharacterized protein</fullName>
    </submittedName>
</protein>
<gene>
    <name evidence="1" type="ORF">HDF15_004691</name>
</gene>
<name>A0A7W7ZV83_9BACT</name>
<accession>A0A7W7ZV83</accession>
<sequence>MAYIDSPNNVSVWRLPIDVHGDAEPFILSNFSMPALCILRMGLMSCSVATAPAQMKFGSVEAMVVT</sequence>
<dbReference type="AlphaFoldDB" id="A0A7W7ZV83"/>
<dbReference type="Proteomes" id="UP000584867">
    <property type="component" value="Unassembled WGS sequence"/>
</dbReference>
<dbReference type="EMBL" id="JACHIO010000026">
    <property type="protein sequence ID" value="MBB5066314.1"/>
    <property type="molecule type" value="Genomic_DNA"/>
</dbReference>
<proteinExistence type="predicted"/>
<comment type="caution">
    <text evidence="1">The sequence shown here is derived from an EMBL/GenBank/DDBJ whole genome shotgun (WGS) entry which is preliminary data.</text>
</comment>